<organism evidence="1 2">
    <name type="scientific">Trujillonella endophytica</name>
    <dbReference type="NCBI Taxonomy" id="673521"/>
    <lineage>
        <taxon>Bacteria</taxon>
        <taxon>Bacillati</taxon>
        <taxon>Actinomycetota</taxon>
        <taxon>Actinomycetes</taxon>
        <taxon>Geodermatophilales</taxon>
        <taxon>Geodermatophilaceae</taxon>
        <taxon>Trujillonella</taxon>
    </lineage>
</organism>
<proteinExistence type="predicted"/>
<evidence type="ECO:0000313" key="2">
    <source>
        <dbReference type="Proteomes" id="UP000198960"/>
    </source>
</evidence>
<keyword evidence="2" id="KW-1185">Reference proteome</keyword>
<reference evidence="2" key="1">
    <citation type="submission" date="2016-10" db="EMBL/GenBank/DDBJ databases">
        <authorList>
            <person name="Varghese N."/>
            <person name="Submissions S."/>
        </authorList>
    </citation>
    <scope>NUCLEOTIDE SEQUENCE [LARGE SCALE GENOMIC DNA]</scope>
    <source>
        <strain evidence="2">DSM 45413</strain>
    </source>
</reference>
<dbReference type="EMBL" id="FOEE01000017">
    <property type="protein sequence ID" value="SEP23917.1"/>
    <property type="molecule type" value="Genomic_DNA"/>
</dbReference>
<dbReference type="Proteomes" id="UP000198960">
    <property type="component" value="Unassembled WGS sequence"/>
</dbReference>
<gene>
    <name evidence="1" type="ORF">SAMN05660991_04191</name>
</gene>
<protein>
    <submittedName>
        <fullName evidence="1">Uncharacterized protein</fullName>
    </submittedName>
</protein>
<dbReference type="AlphaFoldDB" id="A0A1H8W956"/>
<name>A0A1H8W956_9ACTN</name>
<sequence>MFGLRGDLREQAARHWQVPDWTTLDVTGPTEVVGASGRTWYRWKATVDAKVRANRSG</sequence>
<accession>A0A1H8W956</accession>
<evidence type="ECO:0000313" key="1">
    <source>
        <dbReference type="EMBL" id="SEP23917.1"/>
    </source>
</evidence>